<gene>
    <name evidence="2" type="ORF">JVT61DRAFT_5657</name>
</gene>
<dbReference type="SUPFAM" id="SSF63411">
    <property type="entry name" value="LuxS/MPP-like metallohydrolase"/>
    <property type="match status" value="4"/>
</dbReference>
<accession>A0A8I2Z1Y1</accession>
<evidence type="ECO:0000256" key="1">
    <source>
        <dbReference type="SAM" id="MobiDB-lite"/>
    </source>
</evidence>
<dbReference type="FunFam" id="3.30.830.10:FF:000015">
    <property type="entry name" value="Putative zinc metalloprotease"/>
    <property type="match status" value="1"/>
</dbReference>
<sequence>MAPFQDRSIISDGSFTSFDNFDLIQHFQLDYTDVVVSKWRSRVSGLTLVHLDYEAPLINGYFVVATEIFNDSGCPHTLEHLVFMGSEKYPYKGIIDHLANPYTASTAGEQGFLQLLPIYLDHILYPTLSKSAFVTEVHHINAKGEDAGVVYSEMQGRENTSGDLMALRSQRILYPPGSAYRSETGGLMDALRVLTVEQSNHPIGLLTSDLLLPTFYHWETFKWNQIYSLCPPRKGGAQDHCTWYKIRDRVQRAGNDHLWRRPVPTASVSRGSVKEVVQFPEKDERQGELLITFNGPPPTAFLERKALDILSTYLTSSPVAPLNREYSEVESPLCSYIYFSEDVRATMVDLPVYIGSVPAEYLDTFDEKLLASFRRIVMEGIDMSRMSMVINRDERQLRSKLESAKGDTFSGTIITDFLYGATDGSDLGGALDDIKYYNILRTWDSLLWTELLKKYFIDQHYTVIIGRPSANLAEKLEAVEKARLAAQVEQLGPEGLDKAGQEFEAAKAENELPIPKEILTAFPVPDVKSISWIPVKSMQELDKGRTTMSRPPDLEKHIESDGEPLSMFVQYDHVKSDFVGIHAFFSLANMPDELRPYLSTYAAAFFSLPVKLENGKVLSHEERGSDYQINLPELARISIKVETAHYESAITWLRDLVWGAVFDKERLLVSAAKLAQSLPELKRDGNNVLSSVWAETLYDKNSTSLAGAILSQADFVPKLIKDLHESPEQVIAAFEQLRKCLTDPSGIRISITGNVLGVKKPRSTWREKVGHLCQTSTLAPVKLTSETLNELGKNPVRKAVVVSLPTIESSFVEHTTKGIQGFDHPEFPALRVALEVLNAAESFLWRTVRGAGLAYGAYMTADREAGLITFSLYRSSNSMEAFKEVKNVVSGLVDGSIELAETTLDAAKSSIVYAVTKMLQRQAEQPLQAINSFTNQALKGLSQDHNLQLLTQYQAVTKDDVLASLKKYILPIFSPSTSTVVVVTAPSKVDQISEGLTGYGFDVEKRTLEVEEDEEGSLGTTSISGDGSEDDR</sequence>
<dbReference type="InterPro" id="IPR011249">
    <property type="entry name" value="Metalloenz_LuxS/M16"/>
</dbReference>
<dbReference type="OrthoDB" id="4953at2759"/>
<dbReference type="GO" id="GO:0046872">
    <property type="term" value="F:metal ion binding"/>
    <property type="evidence" value="ECO:0007669"/>
    <property type="project" value="InterPro"/>
</dbReference>
<comment type="caution">
    <text evidence="2">The sequence shown here is derived from an EMBL/GenBank/DDBJ whole genome shotgun (WGS) entry which is preliminary data.</text>
</comment>
<dbReference type="PANTHER" id="PTHR43016">
    <property type="entry name" value="PRESEQUENCE PROTEASE"/>
    <property type="match status" value="1"/>
</dbReference>
<protein>
    <submittedName>
        <fullName evidence="2">Metalloenzyme, LuxS/M16 peptidase-like protein</fullName>
    </submittedName>
</protein>
<dbReference type="Gene3D" id="3.30.830.10">
    <property type="entry name" value="Metalloenzyme, LuxS/M16 peptidase-like"/>
    <property type="match status" value="4"/>
</dbReference>
<feature type="region of interest" description="Disordered" evidence="1">
    <location>
        <begin position="1009"/>
        <end position="1032"/>
    </location>
</feature>
<dbReference type="EMBL" id="JAGFBS010000002">
    <property type="protein sequence ID" value="KAG6381253.1"/>
    <property type="molecule type" value="Genomic_DNA"/>
</dbReference>
<dbReference type="FunFam" id="3.30.830.10:FF:000031">
    <property type="entry name" value="Putative zinc metalloprotease"/>
    <property type="match status" value="1"/>
</dbReference>
<keyword evidence="3" id="KW-1185">Reference proteome</keyword>
<name>A0A8I2Z1Y1_9AGAM</name>
<proteinExistence type="predicted"/>
<dbReference type="Proteomes" id="UP000683000">
    <property type="component" value="Unassembled WGS sequence"/>
</dbReference>
<organism evidence="2 3">
    <name type="scientific">Boletus reticuloceps</name>
    <dbReference type="NCBI Taxonomy" id="495285"/>
    <lineage>
        <taxon>Eukaryota</taxon>
        <taxon>Fungi</taxon>
        <taxon>Dikarya</taxon>
        <taxon>Basidiomycota</taxon>
        <taxon>Agaricomycotina</taxon>
        <taxon>Agaricomycetes</taxon>
        <taxon>Agaricomycetidae</taxon>
        <taxon>Boletales</taxon>
        <taxon>Boletineae</taxon>
        <taxon>Boletaceae</taxon>
        <taxon>Boletoideae</taxon>
        <taxon>Boletus</taxon>
    </lineage>
</organism>
<evidence type="ECO:0000313" key="3">
    <source>
        <dbReference type="Proteomes" id="UP000683000"/>
    </source>
</evidence>
<reference evidence="2" key="1">
    <citation type="submission" date="2021-03" db="EMBL/GenBank/DDBJ databases">
        <title>Evolutionary innovations through gain and loss of genes in the ectomycorrhizal Boletales.</title>
        <authorList>
            <person name="Wu G."/>
            <person name="Miyauchi S."/>
            <person name="Morin E."/>
            <person name="Yang Z.-L."/>
            <person name="Xu J."/>
            <person name="Martin F.M."/>
        </authorList>
    </citation>
    <scope>NUCLEOTIDE SEQUENCE</scope>
    <source>
        <strain evidence="2">BR01</strain>
    </source>
</reference>
<dbReference type="AlphaFoldDB" id="A0A8I2Z1Y1"/>
<evidence type="ECO:0000313" key="2">
    <source>
        <dbReference type="EMBL" id="KAG6381253.1"/>
    </source>
</evidence>
<dbReference type="PANTHER" id="PTHR43016:SF16">
    <property type="entry name" value="METALLOPROTEASE, PUTATIVE (AFU_ORTHOLOGUE AFUA_4G07610)-RELATED"/>
    <property type="match status" value="1"/>
</dbReference>